<evidence type="ECO:0000313" key="2">
    <source>
        <dbReference type="Proteomes" id="UP000287651"/>
    </source>
</evidence>
<reference evidence="1 2" key="1">
    <citation type="journal article" date="2014" name="Agronomy (Basel)">
        <title>A Draft Genome Sequence for Ensete ventricosum, the Drought-Tolerant Tree Against Hunger.</title>
        <authorList>
            <person name="Harrison J."/>
            <person name="Moore K.A."/>
            <person name="Paszkiewicz K."/>
            <person name="Jones T."/>
            <person name="Grant M."/>
            <person name="Ambacheew D."/>
            <person name="Muzemil S."/>
            <person name="Studholme D.J."/>
        </authorList>
    </citation>
    <scope>NUCLEOTIDE SEQUENCE [LARGE SCALE GENOMIC DNA]</scope>
</reference>
<feature type="non-terminal residue" evidence="1">
    <location>
        <position position="86"/>
    </location>
</feature>
<dbReference type="Proteomes" id="UP000287651">
    <property type="component" value="Unassembled WGS sequence"/>
</dbReference>
<proteinExistence type="predicted"/>
<dbReference type="EMBL" id="AMZH03002898">
    <property type="protein sequence ID" value="RRT74031.1"/>
    <property type="molecule type" value="Genomic_DNA"/>
</dbReference>
<gene>
    <name evidence="1" type="ORF">B296_00015485</name>
</gene>
<evidence type="ECO:0000313" key="1">
    <source>
        <dbReference type="EMBL" id="RRT74031.1"/>
    </source>
</evidence>
<sequence length="86" mass="9959">MDMHINSILAADTLQHRKLKTFKRRYIDMADANSPWKEPMTLSSAKLLQYLFIVWTMCRGEAISADVFPTGQDEPFKVRTPIQTNK</sequence>
<protein>
    <submittedName>
        <fullName evidence="1">Uncharacterized protein</fullName>
    </submittedName>
</protein>
<dbReference type="AlphaFoldDB" id="A0A427AD11"/>
<comment type="caution">
    <text evidence="1">The sequence shown here is derived from an EMBL/GenBank/DDBJ whole genome shotgun (WGS) entry which is preliminary data.</text>
</comment>
<organism evidence="1 2">
    <name type="scientific">Ensete ventricosum</name>
    <name type="common">Abyssinian banana</name>
    <name type="synonym">Musa ensete</name>
    <dbReference type="NCBI Taxonomy" id="4639"/>
    <lineage>
        <taxon>Eukaryota</taxon>
        <taxon>Viridiplantae</taxon>
        <taxon>Streptophyta</taxon>
        <taxon>Embryophyta</taxon>
        <taxon>Tracheophyta</taxon>
        <taxon>Spermatophyta</taxon>
        <taxon>Magnoliopsida</taxon>
        <taxon>Liliopsida</taxon>
        <taxon>Zingiberales</taxon>
        <taxon>Musaceae</taxon>
        <taxon>Ensete</taxon>
    </lineage>
</organism>
<accession>A0A427AD11</accession>
<name>A0A427AD11_ENSVE</name>